<comment type="subcellular location">
    <subcellularLocation>
        <location evidence="4 14">Cytoplasm</location>
    </subcellularLocation>
</comment>
<dbReference type="GO" id="GO:0004523">
    <property type="term" value="F:RNA-DNA hybrid ribonuclease activity"/>
    <property type="evidence" value="ECO:0007669"/>
    <property type="project" value="UniProtKB-UniRule"/>
</dbReference>
<sequence>MDLEKERIRISKLYEKERSLSKKGYMLIAGVDEAGRGPLAGPVVAGAVILAIDTEIIDLKDSKKISEKKRERVYEDICKKALAYSFDIVEPDYIDKNNILNATLLAMRNAIYKLPIRPEYILVDAEEIPDIDIPQESIIHGDSLSACIAAASIVAKVNRDRIMREYDTLYPDYGFIRNKGYGTKEHIDALKKYGPCPIHRQSFSVKSLENK</sequence>
<dbReference type="GO" id="GO:0043137">
    <property type="term" value="P:DNA replication, removal of RNA primer"/>
    <property type="evidence" value="ECO:0007669"/>
    <property type="project" value="TreeGrafter"/>
</dbReference>
<dbReference type="InterPro" id="IPR022898">
    <property type="entry name" value="RNase_HII"/>
</dbReference>
<evidence type="ECO:0000256" key="4">
    <source>
        <dbReference type="ARBA" id="ARBA00004496"/>
    </source>
</evidence>
<evidence type="ECO:0000256" key="6">
    <source>
        <dbReference type="ARBA" id="ARBA00012180"/>
    </source>
</evidence>
<evidence type="ECO:0000256" key="3">
    <source>
        <dbReference type="ARBA" id="ARBA00004065"/>
    </source>
</evidence>
<keyword evidence="19" id="KW-1185">Reference proteome</keyword>
<evidence type="ECO:0000256" key="7">
    <source>
        <dbReference type="ARBA" id="ARBA00019179"/>
    </source>
</evidence>
<evidence type="ECO:0000256" key="2">
    <source>
        <dbReference type="ARBA" id="ARBA00001946"/>
    </source>
</evidence>
<feature type="domain" description="RNase H type-2" evidence="17">
    <location>
        <begin position="26"/>
        <end position="211"/>
    </location>
</feature>
<dbReference type="STRING" id="224999.GCA_001485475_02318"/>
<evidence type="ECO:0000256" key="9">
    <source>
        <dbReference type="ARBA" id="ARBA00022722"/>
    </source>
</evidence>
<name>A0A0U9HHB6_9FIRM</name>
<keyword evidence="8 14" id="KW-0963">Cytoplasm</keyword>
<dbReference type="Proteomes" id="UP000062160">
    <property type="component" value="Unassembled WGS sequence"/>
</dbReference>
<keyword evidence="10 14" id="KW-0479">Metal-binding</keyword>
<dbReference type="GO" id="GO:0003723">
    <property type="term" value="F:RNA binding"/>
    <property type="evidence" value="ECO:0007669"/>
    <property type="project" value="UniProtKB-UniRule"/>
</dbReference>
<evidence type="ECO:0000313" key="19">
    <source>
        <dbReference type="Proteomes" id="UP000062160"/>
    </source>
</evidence>
<organism evidence="18">
    <name type="scientific">Tepidanaerobacter syntrophicus</name>
    <dbReference type="NCBI Taxonomy" id="224999"/>
    <lineage>
        <taxon>Bacteria</taxon>
        <taxon>Bacillati</taxon>
        <taxon>Bacillota</taxon>
        <taxon>Clostridia</taxon>
        <taxon>Thermosediminibacterales</taxon>
        <taxon>Tepidanaerobacteraceae</taxon>
        <taxon>Tepidanaerobacter</taxon>
    </lineage>
</organism>
<evidence type="ECO:0000256" key="15">
    <source>
        <dbReference type="PROSITE-ProRule" id="PRU01319"/>
    </source>
</evidence>
<dbReference type="FunFam" id="3.30.420.10:FF:000006">
    <property type="entry name" value="Ribonuclease HII"/>
    <property type="match status" value="1"/>
</dbReference>
<dbReference type="InterPro" id="IPR001352">
    <property type="entry name" value="RNase_HII/HIII"/>
</dbReference>
<dbReference type="NCBIfam" id="NF000594">
    <property type="entry name" value="PRK00015.1-1"/>
    <property type="match status" value="1"/>
</dbReference>
<dbReference type="OrthoDB" id="9803420at2"/>
<evidence type="ECO:0000256" key="14">
    <source>
        <dbReference type="HAMAP-Rule" id="MF_00052"/>
    </source>
</evidence>
<evidence type="ECO:0000259" key="17">
    <source>
        <dbReference type="PROSITE" id="PS51975"/>
    </source>
</evidence>
<dbReference type="GO" id="GO:0005737">
    <property type="term" value="C:cytoplasm"/>
    <property type="evidence" value="ECO:0007669"/>
    <property type="project" value="UniProtKB-SubCell"/>
</dbReference>
<evidence type="ECO:0000313" key="18">
    <source>
        <dbReference type="EMBL" id="GAQ26274.1"/>
    </source>
</evidence>
<keyword evidence="13 14" id="KW-0464">Manganese</keyword>
<dbReference type="EC" id="3.1.26.4" evidence="6 14"/>
<dbReference type="InterPro" id="IPR012337">
    <property type="entry name" value="RNaseH-like_sf"/>
</dbReference>
<dbReference type="GO" id="GO:0030145">
    <property type="term" value="F:manganese ion binding"/>
    <property type="evidence" value="ECO:0007669"/>
    <property type="project" value="UniProtKB-UniRule"/>
</dbReference>
<dbReference type="CDD" id="cd07182">
    <property type="entry name" value="RNase_HII_bacteria_HII_like"/>
    <property type="match status" value="1"/>
</dbReference>
<dbReference type="AlphaFoldDB" id="A0A0U9HHB6"/>
<dbReference type="HAMAP" id="MF_00052_B">
    <property type="entry name" value="RNase_HII_B"/>
    <property type="match status" value="1"/>
</dbReference>
<feature type="binding site" evidence="14 15">
    <location>
        <position position="33"/>
    </location>
    <ligand>
        <name>a divalent metal cation</name>
        <dbReference type="ChEBI" id="CHEBI:60240"/>
    </ligand>
</feature>
<evidence type="ECO:0000256" key="11">
    <source>
        <dbReference type="ARBA" id="ARBA00022759"/>
    </source>
</evidence>
<comment type="function">
    <text evidence="3 14 16">Endonuclease that specifically degrades the RNA of RNA-DNA hybrids.</text>
</comment>
<keyword evidence="12 14" id="KW-0378">Hydrolase</keyword>
<dbReference type="GO" id="GO:0032299">
    <property type="term" value="C:ribonuclease H2 complex"/>
    <property type="evidence" value="ECO:0007669"/>
    <property type="project" value="TreeGrafter"/>
</dbReference>
<accession>A0A0U9HHB6</accession>
<keyword evidence="9 14" id="KW-0540">Nuclease</keyword>
<comment type="catalytic activity">
    <reaction evidence="1 14 15 16">
        <text>Endonucleolytic cleavage to 5'-phosphomonoester.</text>
        <dbReference type="EC" id="3.1.26.4"/>
    </reaction>
</comment>
<dbReference type="Pfam" id="PF01351">
    <property type="entry name" value="RNase_HII"/>
    <property type="match status" value="1"/>
</dbReference>
<dbReference type="PANTHER" id="PTHR10954:SF18">
    <property type="entry name" value="RIBONUCLEASE HII"/>
    <property type="match status" value="1"/>
</dbReference>
<dbReference type="SUPFAM" id="SSF53098">
    <property type="entry name" value="Ribonuclease H-like"/>
    <property type="match status" value="1"/>
</dbReference>
<keyword evidence="11 14" id="KW-0255">Endonuclease</keyword>
<evidence type="ECO:0000256" key="12">
    <source>
        <dbReference type="ARBA" id="ARBA00022801"/>
    </source>
</evidence>
<evidence type="ECO:0000256" key="16">
    <source>
        <dbReference type="RuleBase" id="RU003515"/>
    </source>
</evidence>
<comment type="similarity">
    <text evidence="5 14 16">Belongs to the RNase HII family.</text>
</comment>
<dbReference type="NCBIfam" id="NF000595">
    <property type="entry name" value="PRK00015.1-3"/>
    <property type="match status" value="1"/>
</dbReference>
<dbReference type="PROSITE" id="PS51975">
    <property type="entry name" value="RNASE_H_2"/>
    <property type="match status" value="1"/>
</dbReference>
<evidence type="ECO:0000256" key="1">
    <source>
        <dbReference type="ARBA" id="ARBA00000077"/>
    </source>
</evidence>
<evidence type="ECO:0000256" key="5">
    <source>
        <dbReference type="ARBA" id="ARBA00007383"/>
    </source>
</evidence>
<proteinExistence type="inferred from homology"/>
<gene>
    <name evidence="14" type="primary">rnhB</name>
    <name evidence="18" type="ORF">TSYNT_9538</name>
</gene>
<evidence type="ECO:0000256" key="10">
    <source>
        <dbReference type="ARBA" id="ARBA00022723"/>
    </source>
</evidence>
<evidence type="ECO:0000256" key="13">
    <source>
        <dbReference type="ARBA" id="ARBA00023211"/>
    </source>
</evidence>
<comment type="cofactor">
    <cofactor evidence="14 15">
        <name>Mn(2+)</name>
        <dbReference type="ChEBI" id="CHEBI:29035"/>
    </cofactor>
    <cofactor evidence="14 15">
        <name>Mg(2+)</name>
        <dbReference type="ChEBI" id="CHEBI:18420"/>
    </cofactor>
    <text evidence="14 15">Manganese or magnesium. Binds 1 divalent metal ion per monomer in the absence of substrate. May bind a second metal ion after substrate binding.</text>
</comment>
<dbReference type="RefSeq" id="WP_059034198.1">
    <property type="nucleotide sequence ID" value="NZ_BSDN01000004.1"/>
</dbReference>
<evidence type="ECO:0000256" key="8">
    <source>
        <dbReference type="ARBA" id="ARBA00022490"/>
    </source>
</evidence>
<dbReference type="InterPro" id="IPR024567">
    <property type="entry name" value="RNase_HII/HIII_dom"/>
</dbReference>
<comment type="cofactor">
    <cofactor evidence="2">
        <name>Mg(2+)</name>
        <dbReference type="ChEBI" id="CHEBI:18420"/>
    </cofactor>
</comment>
<dbReference type="InterPro" id="IPR036397">
    <property type="entry name" value="RNaseH_sf"/>
</dbReference>
<feature type="binding site" evidence="14 15">
    <location>
        <position position="124"/>
    </location>
    <ligand>
        <name>a divalent metal cation</name>
        <dbReference type="ChEBI" id="CHEBI:60240"/>
    </ligand>
</feature>
<protein>
    <recommendedName>
        <fullName evidence="7 14">Ribonuclease HII</fullName>
        <shortName evidence="14">RNase HII</shortName>
        <ecNumber evidence="6 14">3.1.26.4</ecNumber>
    </recommendedName>
</protein>
<dbReference type="PANTHER" id="PTHR10954">
    <property type="entry name" value="RIBONUCLEASE H2 SUBUNIT A"/>
    <property type="match status" value="1"/>
</dbReference>
<dbReference type="Gene3D" id="3.30.420.10">
    <property type="entry name" value="Ribonuclease H-like superfamily/Ribonuclease H"/>
    <property type="match status" value="1"/>
</dbReference>
<dbReference type="EMBL" id="DF977003">
    <property type="protein sequence ID" value="GAQ26274.1"/>
    <property type="molecule type" value="Genomic_DNA"/>
</dbReference>
<dbReference type="GO" id="GO:0006298">
    <property type="term" value="P:mismatch repair"/>
    <property type="evidence" value="ECO:0007669"/>
    <property type="project" value="TreeGrafter"/>
</dbReference>
<feature type="binding site" evidence="14 15">
    <location>
        <position position="32"/>
    </location>
    <ligand>
        <name>a divalent metal cation</name>
        <dbReference type="ChEBI" id="CHEBI:60240"/>
    </ligand>
</feature>
<reference evidence="18" key="1">
    <citation type="journal article" date="2016" name="Genome Announc.">
        <title>Draft Genome Sequence of the Syntrophic Lactate-Degrading Bacterium Tepidanaerobacter syntrophicus JLT.</title>
        <authorList>
            <person name="Matsuura N."/>
            <person name="Ohashi A."/>
            <person name="Tourlousse D.M."/>
            <person name="Sekiguchi Y."/>
        </authorList>
    </citation>
    <scope>NUCLEOTIDE SEQUENCE [LARGE SCALE GENOMIC DNA]</scope>
    <source>
        <strain evidence="18">JL</strain>
    </source>
</reference>